<keyword evidence="5" id="KW-0395">Inflammatory response</keyword>
<dbReference type="CDD" id="cd08330">
    <property type="entry name" value="CARD_ASC_NALP1"/>
    <property type="match status" value="1"/>
</dbReference>
<feature type="compositionally biased region" description="Basic and acidic residues" evidence="9">
    <location>
        <begin position="123"/>
        <end position="133"/>
    </location>
</feature>
<dbReference type="STRING" id="56216.A0A1A6FZP4"/>
<dbReference type="InterPro" id="IPR011029">
    <property type="entry name" value="DEATH-like_dom_sf"/>
</dbReference>
<keyword evidence="3" id="KW-0399">Innate immunity</keyword>
<protein>
    <recommendedName>
        <fullName evidence="10">CARD domain-containing protein</fullName>
    </recommendedName>
</protein>
<feature type="domain" description="CARD" evidence="10">
    <location>
        <begin position="14"/>
        <end position="97"/>
    </location>
</feature>
<dbReference type="AlphaFoldDB" id="A0A1A6FZP4"/>
<feature type="region of interest" description="Disordered" evidence="9">
    <location>
        <begin position="102"/>
        <end position="195"/>
    </location>
</feature>
<dbReference type="GO" id="GO:0045087">
    <property type="term" value="P:innate immune response"/>
    <property type="evidence" value="ECO:0007669"/>
    <property type="project" value="UniProtKB-KW"/>
</dbReference>
<sequence length="195" mass="22006">MIPAAHKDVAALLHFVDQHRVQLVARVASVDPLLDKLHGAVLSEEEYEAVRAEATNQDKMRRLFSLSRSWTRASKDQVYRALKEIHPHLIMELFENSKQTPISRAETGGRDKNPPAYCLEQQQKGDVKQDQCELHSQASSEGSITMEAAQSKKASVSKEAQHKGQQVLNPTSKRKKQKALELQQTKAQEEKDLML</sequence>
<keyword evidence="4" id="KW-0391">Immunity</keyword>
<comment type="subunit">
    <text evidence="7">Interacts with the C-terminal part of Nlrp1a (NACHT, LRR and PYD domains-containing protein 1a, C-terminus) in absence of pathogens and other damage-associated signals.</text>
</comment>
<comment type="function">
    <text evidence="6">Constitutes the active part of the Nlrp1a inflammasome. In absence of pathogens and other damage-associated signals, interacts with the N-terminal part of Nlrp1a (NACHT, LRR and PYD domains-containing protein 1a, N-terminus), preventing activation of the Nlrp1a inflammasome. In response to pathogen-associated signals, the N-terminal part of Nlrp1a is degraded by the proteasome, releasing this form, which polymerizes to form the Nlrp1a inflammasome complex: the Nlrp1a inflammasome complex then directly recruits pro-caspase-1 (proCASP1) and promotes caspase-1 (CASP1) activation, leading to gasdermin-D (GSDMD) cleavage and subsequent pyroptosis.</text>
</comment>
<proteinExistence type="predicted"/>
<name>A0A1A6FZP4_NEOLE</name>
<dbReference type="InterPro" id="IPR001315">
    <property type="entry name" value="CARD"/>
</dbReference>
<dbReference type="OrthoDB" id="428577at2759"/>
<dbReference type="EMBL" id="LZPO01108911">
    <property type="protein sequence ID" value="OBS59074.1"/>
    <property type="molecule type" value="Genomic_DNA"/>
</dbReference>
<organism evidence="11 12">
    <name type="scientific">Neotoma lepida</name>
    <name type="common">Desert woodrat</name>
    <dbReference type="NCBI Taxonomy" id="56216"/>
    <lineage>
        <taxon>Eukaryota</taxon>
        <taxon>Metazoa</taxon>
        <taxon>Chordata</taxon>
        <taxon>Craniata</taxon>
        <taxon>Vertebrata</taxon>
        <taxon>Euteleostomi</taxon>
        <taxon>Mammalia</taxon>
        <taxon>Eutheria</taxon>
        <taxon>Euarchontoglires</taxon>
        <taxon>Glires</taxon>
        <taxon>Rodentia</taxon>
        <taxon>Myomorpha</taxon>
        <taxon>Muroidea</taxon>
        <taxon>Cricetidae</taxon>
        <taxon>Neotominae</taxon>
        <taxon>Neotoma</taxon>
    </lineage>
</organism>
<feature type="non-terminal residue" evidence="11">
    <location>
        <position position="195"/>
    </location>
</feature>
<evidence type="ECO:0000256" key="4">
    <source>
        <dbReference type="ARBA" id="ARBA00022859"/>
    </source>
</evidence>
<dbReference type="InterPro" id="IPR033516">
    <property type="entry name" value="CARD8/ASC/NALP1_CARD"/>
</dbReference>
<dbReference type="FunFam" id="1.10.533.10:FF:000013">
    <property type="entry name" value="Apoptosis-associated speck-like protein containing a CARD"/>
    <property type="match status" value="1"/>
</dbReference>
<keyword evidence="2" id="KW-0963">Cytoplasm</keyword>
<dbReference type="PANTHER" id="PTHR46985:SF3">
    <property type="entry name" value="NACHT, LRR AND PYD DOMAINS-CONTAINING PROTEIN 1"/>
    <property type="match status" value="1"/>
</dbReference>
<evidence type="ECO:0000256" key="8">
    <source>
        <dbReference type="ARBA" id="ARBA00029394"/>
    </source>
</evidence>
<dbReference type="GO" id="GO:0042981">
    <property type="term" value="P:regulation of apoptotic process"/>
    <property type="evidence" value="ECO:0007669"/>
    <property type="project" value="InterPro"/>
</dbReference>
<dbReference type="PROSITE" id="PS50209">
    <property type="entry name" value="CARD"/>
    <property type="match status" value="1"/>
</dbReference>
<evidence type="ECO:0000256" key="5">
    <source>
        <dbReference type="ARBA" id="ARBA00023198"/>
    </source>
</evidence>
<dbReference type="GO" id="GO:0061702">
    <property type="term" value="C:canonical inflammasome complex"/>
    <property type="evidence" value="ECO:0007669"/>
    <property type="project" value="TreeGrafter"/>
</dbReference>
<evidence type="ECO:0000256" key="9">
    <source>
        <dbReference type="SAM" id="MobiDB-lite"/>
    </source>
</evidence>
<comment type="subcellular location">
    <subcellularLocation>
        <location evidence="1">Cytoplasm</location>
        <location evidence="1">Cytosol</location>
    </subcellularLocation>
</comment>
<comment type="function">
    <text evidence="8">Constitutes the precursor of the Nlrp1a inflammasome, which mediates autoproteolytic processing within the FIIND domain to generate the N-terminal and C-terminal parts, which are associated non-covalently in absence of pathogens and other damage-associated signals.</text>
</comment>
<dbReference type="GO" id="GO:0006954">
    <property type="term" value="P:inflammatory response"/>
    <property type="evidence" value="ECO:0007669"/>
    <property type="project" value="UniProtKB-KW"/>
</dbReference>
<evidence type="ECO:0000256" key="3">
    <source>
        <dbReference type="ARBA" id="ARBA00022588"/>
    </source>
</evidence>
<comment type="caution">
    <text evidence="11">The sequence shown here is derived from an EMBL/GenBank/DDBJ whole genome shotgun (WGS) entry which is preliminary data.</text>
</comment>
<evidence type="ECO:0000259" key="10">
    <source>
        <dbReference type="PROSITE" id="PS50209"/>
    </source>
</evidence>
<feature type="compositionally biased region" description="Polar residues" evidence="9">
    <location>
        <begin position="134"/>
        <end position="143"/>
    </location>
</feature>
<dbReference type="InterPro" id="IPR051249">
    <property type="entry name" value="NLRP_Inflammasome"/>
</dbReference>
<evidence type="ECO:0000256" key="7">
    <source>
        <dbReference type="ARBA" id="ARBA00024369"/>
    </source>
</evidence>
<gene>
    <name evidence="11" type="ORF">A6R68_09801</name>
</gene>
<reference evidence="11 12" key="1">
    <citation type="submission" date="2016-06" db="EMBL/GenBank/DDBJ databases">
        <title>The Draft Genome Sequence and Annotation of the Desert Woodrat Neotoma lepida.</title>
        <authorList>
            <person name="Campbell M."/>
            <person name="Oakeson K.F."/>
            <person name="Yandell M."/>
            <person name="Halpert J.R."/>
            <person name="Dearing D."/>
        </authorList>
    </citation>
    <scope>NUCLEOTIDE SEQUENCE [LARGE SCALE GENOMIC DNA]</scope>
    <source>
        <strain evidence="11">417</strain>
        <tissue evidence="11">Liver</tissue>
    </source>
</reference>
<dbReference type="SUPFAM" id="SSF47986">
    <property type="entry name" value="DEATH domain"/>
    <property type="match status" value="1"/>
</dbReference>
<dbReference type="PANTHER" id="PTHR46985">
    <property type="entry name" value="NACHT, LRR AND PYD DOMAINS-CONTAINING PROTEIN 1"/>
    <property type="match status" value="1"/>
</dbReference>
<accession>A0A1A6FZP4</accession>
<evidence type="ECO:0000256" key="1">
    <source>
        <dbReference type="ARBA" id="ARBA00004514"/>
    </source>
</evidence>
<evidence type="ECO:0000256" key="2">
    <source>
        <dbReference type="ARBA" id="ARBA00022490"/>
    </source>
</evidence>
<dbReference type="Proteomes" id="UP000092124">
    <property type="component" value="Unassembled WGS sequence"/>
</dbReference>
<evidence type="ECO:0000313" key="12">
    <source>
        <dbReference type="Proteomes" id="UP000092124"/>
    </source>
</evidence>
<evidence type="ECO:0000313" key="11">
    <source>
        <dbReference type="EMBL" id="OBS59074.1"/>
    </source>
</evidence>
<dbReference type="Pfam" id="PF00619">
    <property type="entry name" value="CARD"/>
    <property type="match status" value="1"/>
</dbReference>
<evidence type="ECO:0000256" key="6">
    <source>
        <dbReference type="ARBA" id="ARBA00024315"/>
    </source>
</evidence>
<dbReference type="Gene3D" id="1.10.533.10">
    <property type="entry name" value="Death Domain, Fas"/>
    <property type="match status" value="1"/>
</dbReference>
<keyword evidence="12" id="KW-1185">Reference proteome</keyword>